<proteinExistence type="predicted"/>
<reference evidence="2 3" key="1">
    <citation type="journal article" date="2016" name="Nat. Commun.">
        <title>Thousands of microbial genomes shed light on interconnected biogeochemical processes in an aquifer system.</title>
        <authorList>
            <person name="Anantharaman K."/>
            <person name="Brown C.T."/>
            <person name="Hug L.A."/>
            <person name="Sharon I."/>
            <person name="Castelle C.J."/>
            <person name="Probst A.J."/>
            <person name="Thomas B.C."/>
            <person name="Singh A."/>
            <person name="Wilkins M.J."/>
            <person name="Karaoz U."/>
            <person name="Brodie E.L."/>
            <person name="Williams K.H."/>
            <person name="Hubbard S.S."/>
            <person name="Banfield J.F."/>
        </authorList>
    </citation>
    <scope>NUCLEOTIDE SEQUENCE [LARGE SCALE GENOMIC DNA]</scope>
</reference>
<accession>A0A1F6BEE3</accession>
<keyword evidence="1" id="KW-1133">Transmembrane helix</keyword>
<keyword evidence="1" id="KW-0812">Transmembrane</keyword>
<protein>
    <submittedName>
        <fullName evidence="2">Uncharacterized protein</fullName>
    </submittedName>
</protein>
<gene>
    <name evidence="2" type="ORF">A2363_02815</name>
</gene>
<dbReference type="Proteomes" id="UP000176186">
    <property type="component" value="Unassembled WGS sequence"/>
</dbReference>
<keyword evidence="1" id="KW-0472">Membrane</keyword>
<name>A0A1F6BEE3_9BACT</name>
<evidence type="ECO:0000313" key="3">
    <source>
        <dbReference type="Proteomes" id="UP000176186"/>
    </source>
</evidence>
<dbReference type="STRING" id="1798401.A2363_02815"/>
<comment type="caution">
    <text evidence="2">The sequence shown here is derived from an EMBL/GenBank/DDBJ whole genome shotgun (WGS) entry which is preliminary data.</text>
</comment>
<feature type="transmembrane region" description="Helical" evidence="1">
    <location>
        <begin position="58"/>
        <end position="85"/>
    </location>
</feature>
<dbReference type="AlphaFoldDB" id="A0A1F6BEE3"/>
<organism evidence="2 3">
    <name type="scientific">Candidatus Gottesmanbacteria bacterium RIFOXYB1_FULL_47_11</name>
    <dbReference type="NCBI Taxonomy" id="1798401"/>
    <lineage>
        <taxon>Bacteria</taxon>
        <taxon>Candidatus Gottesmaniibacteriota</taxon>
    </lineage>
</organism>
<dbReference type="EMBL" id="MFKE01000016">
    <property type="protein sequence ID" value="OGG35319.1"/>
    <property type="molecule type" value="Genomic_DNA"/>
</dbReference>
<evidence type="ECO:0000256" key="1">
    <source>
        <dbReference type="SAM" id="Phobius"/>
    </source>
</evidence>
<sequence length="92" mass="10977">MDRRIAFLKPRLLNLLLTLLVLCLPILREQYNHGQYVTWYRPIVVIFDNLQNLRQPKLLLIMTLFVFIIYFLVSLAIAGLSKFILPILKRHR</sequence>
<evidence type="ECO:0000313" key="2">
    <source>
        <dbReference type="EMBL" id="OGG35319.1"/>
    </source>
</evidence>